<evidence type="ECO:0000313" key="8">
    <source>
        <dbReference type="Proteomes" id="UP000076761"/>
    </source>
</evidence>
<evidence type="ECO:0000259" key="6">
    <source>
        <dbReference type="Pfam" id="PF02055"/>
    </source>
</evidence>
<dbReference type="GO" id="GO:0004348">
    <property type="term" value="F:glucosylceramidase activity"/>
    <property type="evidence" value="ECO:0007669"/>
    <property type="project" value="InterPro"/>
</dbReference>
<evidence type="ECO:0000256" key="3">
    <source>
        <dbReference type="ARBA" id="ARBA00022801"/>
    </source>
</evidence>
<feature type="domain" description="Glycosyl hydrolase family 30 TIM-barrel" evidence="6">
    <location>
        <begin position="70"/>
        <end position="405"/>
    </location>
</feature>
<dbReference type="GO" id="GO:0016020">
    <property type="term" value="C:membrane"/>
    <property type="evidence" value="ECO:0007669"/>
    <property type="project" value="GOC"/>
</dbReference>
<keyword evidence="4" id="KW-0326">Glycosidase</keyword>
<dbReference type="InterPro" id="IPR001139">
    <property type="entry name" value="Glyco_hydro_30"/>
</dbReference>
<feature type="signal peptide" evidence="5">
    <location>
        <begin position="1"/>
        <end position="20"/>
    </location>
</feature>
<sequence length="498" mass="53763">MTRLAVVALGCLSFISPIASQQIYDVFTTTWDKSSLFTYSQPSPAIDFVSPGTDASADIVIDDSQVSQTVYGFGATLTDSSAKLLSQLKSNDADQYWSLLGYLFDATDGKQSAGITYLRVPIGATDFSDTVYSFDDVNGDTSLSSFNINNAPSYVFSTLTDILGISSIIHIHLVPWSAPAWMKSGQTMNGGSLSTSYIDTYANYLLKSLQAFKDKGVNAWAISIQNEPENSDSTYPSCNMPVSTEAGVATSLRTLMDNNGFSGVKIIGYEHNWNDAGGYPEQLMSSAGSDFSGVSFHCYVGSVSDQNTFHSAYPDKEIYQTECTGQIGTDWWSDLKWYMDNLFIGAITDNAGTAAMWNLALDSNGGPFLSGSDSCSTACRGVIQINSDGTWSPNQEFYAIAQASRAIVPKDSGGPFGQRIGVSVNGDLSWSLVAGAYKTGRTSSSDWPRYSLVVLNWDDSSSTTFNPVSVDATIEFQGKQATYTFPVGVTTLWWYASS</sequence>
<keyword evidence="8" id="KW-1185">Reference proteome</keyword>
<evidence type="ECO:0000256" key="4">
    <source>
        <dbReference type="RuleBase" id="RU361188"/>
    </source>
</evidence>
<proteinExistence type="inferred from homology"/>
<dbReference type="Gene3D" id="2.60.40.1180">
    <property type="entry name" value="Golgi alpha-mannosidase II"/>
    <property type="match status" value="1"/>
</dbReference>
<evidence type="ECO:0000256" key="1">
    <source>
        <dbReference type="ARBA" id="ARBA00005382"/>
    </source>
</evidence>
<feature type="chain" id="PRO_5007865812" evidence="5">
    <location>
        <begin position="21"/>
        <end position="498"/>
    </location>
</feature>
<dbReference type="InParanoid" id="A0A165RHX1"/>
<dbReference type="STRING" id="1314782.A0A165RHX1"/>
<dbReference type="GO" id="GO:0006680">
    <property type="term" value="P:glucosylceramide catabolic process"/>
    <property type="evidence" value="ECO:0007669"/>
    <property type="project" value="TreeGrafter"/>
</dbReference>
<dbReference type="EMBL" id="KV425582">
    <property type="protein sequence ID" value="KZT23832.1"/>
    <property type="molecule type" value="Genomic_DNA"/>
</dbReference>
<dbReference type="Proteomes" id="UP000076761">
    <property type="component" value="Unassembled WGS sequence"/>
</dbReference>
<dbReference type="InterPro" id="IPR017853">
    <property type="entry name" value="GH"/>
</dbReference>
<dbReference type="InterPro" id="IPR013780">
    <property type="entry name" value="Glyco_hydro_b"/>
</dbReference>
<dbReference type="AlphaFoldDB" id="A0A165RHX1"/>
<dbReference type="PANTHER" id="PTHR11069">
    <property type="entry name" value="GLUCOSYLCERAMIDASE"/>
    <property type="match status" value="1"/>
</dbReference>
<protein>
    <submittedName>
        <fullName evidence="7">Glycoside hydrolase family 30 protein</fullName>
    </submittedName>
</protein>
<reference evidence="7 8" key="1">
    <citation type="journal article" date="2016" name="Mol. Biol. Evol.">
        <title>Comparative Genomics of Early-Diverging Mushroom-Forming Fungi Provides Insights into the Origins of Lignocellulose Decay Capabilities.</title>
        <authorList>
            <person name="Nagy L.G."/>
            <person name="Riley R."/>
            <person name="Tritt A."/>
            <person name="Adam C."/>
            <person name="Daum C."/>
            <person name="Floudas D."/>
            <person name="Sun H."/>
            <person name="Yadav J.S."/>
            <person name="Pangilinan J."/>
            <person name="Larsson K.H."/>
            <person name="Matsuura K."/>
            <person name="Barry K."/>
            <person name="Labutti K."/>
            <person name="Kuo R."/>
            <person name="Ohm R.A."/>
            <person name="Bhattacharya S.S."/>
            <person name="Shirouzu T."/>
            <person name="Yoshinaga Y."/>
            <person name="Martin F.M."/>
            <person name="Grigoriev I.V."/>
            <person name="Hibbett D.S."/>
        </authorList>
    </citation>
    <scope>NUCLEOTIDE SEQUENCE [LARGE SCALE GENOMIC DNA]</scope>
    <source>
        <strain evidence="7 8">HHB14362 ss-1</strain>
    </source>
</reference>
<gene>
    <name evidence="7" type="ORF">NEOLEDRAFT_1068835</name>
</gene>
<dbReference type="PANTHER" id="PTHR11069:SF23">
    <property type="entry name" value="LYSOSOMAL ACID GLUCOSYLCERAMIDASE"/>
    <property type="match status" value="1"/>
</dbReference>
<dbReference type="SUPFAM" id="SSF51445">
    <property type="entry name" value="(Trans)glycosidases"/>
    <property type="match status" value="1"/>
</dbReference>
<accession>A0A165RHX1</accession>
<keyword evidence="3 4" id="KW-0378">Hydrolase</keyword>
<dbReference type="Pfam" id="PF02055">
    <property type="entry name" value="Glyco_hydro_30"/>
    <property type="match status" value="1"/>
</dbReference>
<dbReference type="InterPro" id="IPR033453">
    <property type="entry name" value="Glyco_hydro_30_TIM-barrel"/>
</dbReference>
<evidence type="ECO:0000313" key="7">
    <source>
        <dbReference type="EMBL" id="KZT23832.1"/>
    </source>
</evidence>
<name>A0A165RHX1_9AGAM</name>
<comment type="similarity">
    <text evidence="1 4">Belongs to the glycosyl hydrolase 30 family.</text>
</comment>
<dbReference type="Gene3D" id="3.20.20.80">
    <property type="entry name" value="Glycosidases"/>
    <property type="match status" value="1"/>
</dbReference>
<evidence type="ECO:0000256" key="5">
    <source>
        <dbReference type="SAM" id="SignalP"/>
    </source>
</evidence>
<dbReference type="OrthoDB" id="2160638at2759"/>
<keyword evidence="2 5" id="KW-0732">Signal</keyword>
<organism evidence="7 8">
    <name type="scientific">Neolentinus lepideus HHB14362 ss-1</name>
    <dbReference type="NCBI Taxonomy" id="1314782"/>
    <lineage>
        <taxon>Eukaryota</taxon>
        <taxon>Fungi</taxon>
        <taxon>Dikarya</taxon>
        <taxon>Basidiomycota</taxon>
        <taxon>Agaricomycotina</taxon>
        <taxon>Agaricomycetes</taxon>
        <taxon>Gloeophyllales</taxon>
        <taxon>Gloeophyllaceae</taxon>
        <taxon>Neolentinus</taxon>
    </lineage>
</organism>
<evidence type="ECO:0000256" key="2">
    <source>
        <dbReference type="ARBA" id="ARBA00022729"/>
    </source>
</evidence>